<protein>
    <submittedName>
        <fullName evidence="1">36227_t:CDS:1</fullName>
    </submittedName>
</protein>
<sequence>MSLVNNIISYEEDQIRVNNEISLNDISNNPATLLIDKKNLESSSVRIAHAVLPNDLDYDP</sequence>
<keyword evidence="2" id="KW-1185">Reference proteome</keyword>
<feature type="non-terminal residue" evidence="1">
    <location>
        <position position="60"/>
    </location>
</feature>
<accession>A0ACA9QUD6</accession>
<gene>
    <name evidence="1" type="ORF">RPERSI_LOCUS15338</name>
</gene>
<dbReference type="EMBL" id="CAJVQC010036746">
    <property type="protein sequence ID" value="CAG8762029.1"/>
    <property type="molecule type" value="Genomic_DNA"/>
</dbReference>
<reference evidence="1" key="1">
    <citation type="submission" date="2021-06" db="EMBL/GenBank/DDBJ databases">
        <authorList>
            <person name="Kallberg Y."/>
            <person name="Tangrot J."/>
            <person name="Rosling A."/>
        </authorList>
    </citation>
    <scope>NUCLEOTIDE SEQUENCE</scope>
    <source>
        <strain evidence="1">MA461A</strain>
    </source>
</reference>
<name>A0ACA9QUD6_9GLOM</name>
<evidence type="ECO:0000313" key="2">
    <source>
        <dbReference type="Proteomes" id="UP000789920"/>
    </source>
</evidence>
<comment type="caution">
    <text evidence="1">The sequence shown here is derived from an EMBL/GenBank/DDBJ whole genome shotgun (WGS) entry which is preliminary data.</text>
</comment>
<proteinExistence type="predicted"/>
<organism evidence="1 2">
    <name type="scientific">Racocetra persica</name>
    <dbReference type="NCBI Taxonomy" id="160502"/>
    <lineage>
        <taxon>Eukaryota</taxon>
        <taxon>Fungi</taxon>
        <taxon>Fungi incertae sedis</taxon>
        <taxon>Mucoromycota</taxon>
        <taxon>Glomeromycotina</taxon>
        <taxon>Glomeromycetes</taxon>
        <taxon>Diversisporales</taxon>
        <taxon>Gigasporaceae</taxon>
        <taxon>Racocetra</taxon>
    </lineage>
</organism>
<dbReference type="Proteomes" id="UP000789920">
    <property type="component" value="Unassembled WGS sequence"/>
</dbReference>
<evidence type="ECO:0000313" key="1">
    <source>
        <dbReference type="EMBL" id="CAG8762029.1"/>
    </source>
</evidence>